<proteinExistence type="predicted"/>
<dbReference type="AlphaFoldDB" id="A0A1F7GAG6"/>
<dbReference type="InterPro" id="IPR006311">
    <property type="entry name" value="TAT_signal"/>
</dbReference>
<organism evidence="1 2">
    <name type="scientific">Candidatus Roizmanbacteria bacterium RIFCSPHIGHO2_01_FULL_39_12b</name>
    <dbReference type="NCBI Taxonomy" id="1802030"/>
    <lineage>
        <taxon>Bacteria</taxon>
        <taxon>Candidatus Roizmaniibacteriota</taxon>
    </lineage>
</organism>
<dbReference type="Proteomes" id="UP000178372">
    <property type="component" value="Unassembled WGS sequence"/>
</dbReference>
<dbReference type="EMBL" id="MFZF01000023">
    <property type="protein sequence ID" value="OGK15891.1"/>
    <property type="molecule type" value="Genomic_DNA"/>
</dbReference>
<evidence type="ECO:0000313" key="1">
    <source>
        <dbReference type="EMBL" id="OGK15891.1"/>
    </source>
</evidence>
<protein>
    <submittedName>
        <fullName evidence="1">Uncharacterized protein</fullName>
    </submittedName>
</protein>
<accession>A0A1F7GAG6</accession>
<reference evidence="1 2" key="1">
    <citation type="journal article" date="2016" name="Nat. Commun.">
        <title>Thousands of microbial genomes shed light on interconnected biogeochemical processes in an aquifer system.</title>
        <authorList>
            <person name="Anantharaman K."/>
            <person name="Brown C.T."/>
            <person name="Hug L.A."/>
            <person name="Sharon I."/>
            <person name="Castelle C.J."/>
            <person name="Probst A.J."/>
            <person name="Thomas B.C."/>
            <person name="Singh A."/>
            <person name="Wilkins M.J."/>
            <person name="Karaoz U."/>
            <person name="Brodie E.L."/>
            <person name="Williams K.H."/>
            <person name="Hubbard S.S."/>
            <person name="Banfield J.F."/>
        </authorList>
    </citation>
    <scope>NUCLEOTIDE SEQUENCE [LARGE SCALE GENOMIC DNA]</scope>
</reference>
<comment type="caution">
    <text evidence="1">The sequence shown here is derived from an EMBL/GenBank/DDBJ whole genome shotgun (WGS) entry which is preliminary data.</text>
</comment>
<dbReference type="PROSITE" id="PS51318">
    <property type="entry name" value="TAT"/>
    <property type="match status" value="1"/>
</dbReference>
<gene>
    <name evidence="1" type="ORF">A2690_04525</name>
</gene>
<name>A0A1F7GAG6_9BACT</name>
<sequence>MIDSQTEISRREVLKRLAAFSGGAIVGSVGGESAQLERPSGLDNRIFKDGETIPDPEVPTTIHGWNLRISEDSIAHNH</sequence>
<evidence type="ECO:0000313" key="2">
    <source>
        <dbReference type="Proteomes" id="UP000178372"/>
    </source>
</evidence>